<dbReference type="InterPro" id="IPR002477">
    <property type="entry name" value="Peptidoglycan-bd-like"/>
</dbReference>
<dbReference type="eggNOG" id="COG1376">
    <property type="taxonomic scope" value="Bacteria"/>
</dbReference>
<dbReference type="Gene3D" id="2.40.440.10">
    <property type="entry name" value="L,D-transpeptidase catalytic domain-like"/>
    <property type="match status" value="1"/>
</dbReference>
<keyword evidence="7 9" id="KW-0573">Peptidoglycan synthesis</keyword>
<dbReference type="eggNOG" id="COG3409">
    <property type="taxonomic scope" value="Bacteria"/>
</dbReference>
<dbReference type="PANTHER" id="PTHR30582">
    <property type="entry name" value="L,D-TRANSPEPTIDASE"/>
    <property type="match status" value="1"/>
</dbReference>
<dbReference type="EMBL" id="CP002028">
    <property type="protein sequence ID" value="ADG82954.1"/>
    <property type="molecule type" value="Genomic_DNA"/>
</dbReference>
<dbReference type="GO" id="GO:0005576">
    <property type="term" value="C:extracellular region"/>
    <property type="evidence" value="ECO:0007669"/>
    <property type="project" value="TreeGrafter"/>
</dbReference>
<sequence length="318" mass="35969">MSRYSFPAGKGIAFFLLATLIWFFSGEACYALHNPPCCPDECSVRALYLKTPPFSGSEVMDFQQALQYLGFYRGKLDGVYGLQTYNAVKKFQRSNKLPVNGSINVATLRVLKKYFDLPLATKTRTKGPKGEVRLEVHIKTRTLIVYDDDKVFKTYRVAVGKNKTPTPVGEWRIVRKAKNWGTGFGTRWLGLSVPWGLFGIHGTNKPWSIGSKASHGCIRMFNRDVEELYEWVKLGTRVTVIGQVFPVRYEDRLVLRRGYKGSDVYQVQQKLRELGYLKSTPDGIYGPATIAAVKKFQKDHDFPVTGEVDIDIYPAIGL</sequence>
<dbReference type="STRING" id="635013.TherJR_2109"/>
<dbReference type="MEROPS" id="C82.003"/>
<dbReference type="RefSeq" id="WP_013120956.1">
    <property type="nucleotide sequence ID" value="NC_014152.1"/>
</dbReference>
<evidence type="ECO:0000256" key="1">
    <source>
        <dbReference type="ARBA" id="ARBA00004752"/>
    </source>
</evidence>
<keyword evidence="5" id="KW-0378">Hydrolase</keyword>
<dbReference type="SUPFAM" id="SSF47090">
    <property type="entry name" value="PGBD-like"/>
    <property type="match status" value="2"/>
</dbReference>
<dbReference type="InterPro" id="IPR050979">
    <property type="entry name" value="LD-transpeptidase"/>
</dbReference>
<dbReference type="KEGG" id="tjr:TherJR_2109"/>
<gene>
    <name evidence="11" type="ordered locus">TherJR_2109</name>
</gene>
<feature type="active site" description="Nucleophile" evidence="9">
    <location>
        <position position="217"/>
    </location>
</feature>
<dbReference type="UniPathway" id="UPA00219"/>
<dbReference type="InterPro" id="IPR038063">
    <property type="entry name" value="Transpep_catalytic_dom"/>
</dbReference>
<dbReference type="CDD" id="cd16913">
    <property type="entry name" value="YkuD_like"/>
    <property type="match status" value="1"/>
</dbReference>
<dbReference type="HOGENOM" id="CLU_874170_0_0_9"/>
<dbReference type="InterPro" id="IPR036365">
    <property type="entry name" value="PGBD-like_sf"/>
</dbReference>
<keyword evidence="4" id="KW-0808">Transferase</keyword>
<keyword evidence="8 9" id="KW-0961">Cell wall biogenesis/degradation</keyword>
<evidence type="ECO:0000256" key="9">
    <source>
        <dbReference type="PROSITE-ProRule" id="PRU01373"/>
    </source>
</evidence>
<evidence type="ECO:0000256" key="3">
    <source>
        <dbReference type="ARBA" id="ARBA00022676"/>
    </source>
</evidence>
<evidence type="ECO:0000313" key="11">
    <source>
        <dbReference type="EMBL" id="ADG82954.1"/>
    </source>
</evidence>
<dbReference type="PROSITE" id="PS52029">
    <property type="entry name" value="LD_TPASE"/>
    <property type="match status" value="1"/>
</dbReference>
<dbReference type="GO" id="GO:0008360">
    <property type="term" value="P:regulation of cell shape"/>
    <property type="evidence" value="ECO:0007669"/>
    <property type="project" value="UniProtKB-UniRule"/>
</dbReference>
<feature type="domain" description="L,D-TPase catalytic" evidence="10">
    <location>
        <begin position="132"/>
        <end position="241"/>
    </location>
</feature>
<dbReference type="Proteomes" id="UP000002377">
    <property type="component" value="Chromosome"/>
</dbReference>
<evidence type="ECO:0000259" key="10">
    <source>
        <dbReference type="PROSITE" id="PS52029"/>
    </source>
</evidence>
<evidence type="ECO:0000256" key="7">
    <source>
        <dbReference type="ARBA" id="ARBA00022984"/>
    </source>
</evidence>
<evidence type="ECO:0000256" key="6">
    <source>
        <dbReference type="ARBA" id="ARBA00022960"/>
    </source>
</evidence>
<dbReference type="AlphaFoldDB" id="D5X8S8"/>
<comment type="similarity">
    <text evidence="2">Belongs to the YkuD family.</text>
</comment>
<accession>D5X8S8</accession>
<dbReference type="GO" id="GO:0071972">
    <property type="term" value="F:peptidoglycan L,D-transpeptidase activity"/>
    <property type="evidence" value="ECO:0007669"/>
    <property type="project" value="TreeGrafter"/>
</dbReference>
<comment type="pathway">
    <text evidence="1 9">Cell wall biogenesis; peptidoglycan biosynthesis.</text>
</comment>
<evidence type="ECO:0000256" key="8">
    <source>
        <dbReference type="ARBA" id="ARBA00023316"/>
    </source>
</evidence>
<protein>
    <submittedName>
        <fullName evidence="11">ErfK/YbiS/YcfS/YnhG family protein</fullName>
    </submittedName>
</protein>
<keyword evidence="3" id="KW-0328">Glycosyltransferase</keyword>
<evidence type="ECO:0000256" key="4">
    <source>
        <dbReference type="ARBA" id="ARBA00022679"/>
    </source>
</evidence>
<proteinExistence type="inferred from homology"/>
<dbReference type="GO" id="GO:0016757">
    <property type="term" value="F:glycosyltransferase activity"/>
    <property type="evidence" value="ECO:0007669"/>
    <property type="project" value="UniProtKB-KW"/>
</dbReference>
<evidence type="ECO:0000313" key="12">
    <source>
        <dbReference type="Proteomes" id="UP000002377"/>
    </source>
</evidence>
<evidence type="ECO:0000256" key="2">
    <source>
        <dbReference type="ARBA" id="ARBA00005992"/>
    </source>
</evidence>
<dbReference type="Pfam" id="PF03734">
    <property type="entry name" value="YkuD"/>
    <property type="match status" value="1"/>
</dbReference>
<name>D5X8S8_THEPJ</name>
<dbReference type="InterPro" id="IPR005490">
    <property type="entry name" value="LD_TPept_cat_dom"/>
</dbReference>
<feature type="active site" description="Proton donor/acceptor" evidence="9">
    <location>
        <position position="201"/>
    </location>
</feature>
<dbReference type="Gene3D" id="1.10.101.10">
    <property type="entry name" value="PGBD-like superfamily/PGBD"/>
    <property type="match status" value="2"/>
</dbReference>
<keyword evidence="12" id="KW-1185">Reference proteome</keyword>
<dbReference type="SUPFAM" id="SSF141523">
    <property type="entry name" value="L,D-transpeptidase catalytic domain-like"/>
    <property type="match status" value="1"/>
</dbReference>
<evidence type="ECO:0000256" key="5">
    <source>
        <dbReference type="ARBA" id="ARBA00022801"/>
    </source>
</evidence>
<dbReference type="PANTHER" id="PTHR30582:SF24">
    <property type="entry name" value="L,D-TRANSPEPTIDASE ERFK_SRFK-RELATED"/>
    <property type="match status" value="1"/>
</dbReference>
<keyword evidence="6 9" id="KW-0133">Cell shape</keyword>
<organism evidence="11 12">
    <name type="scientific">Thermincola potens (strain JR)</name>
    <dbReference type="NCBI Taxonomy" id="635013"/>
    <lineage>
        <taxon>Bacteria</taxon>
        <taxon>Bacillati</taxon>
        <taxon>Bacillota</taxon>
        <taxon>Clostridia</taxon>
        <taxon>Eubacteriales</taxon>
        <taxon>Thermincolaceae</taxon>
        <taxon>Thermincola</taxon>
    </lineage>
</organism>
<dbReference type="GO" id="GO:0018104">
    <property type="term" value="P:peptidoglycan-protein cross-linking"/>
    <property type="evidence" value="ECO:0007669"/>
    <property type="project" value="TreeGrafter"/>
</dbReference>
<dbReference type="Pfam" id="PF01471">
    <property type="entry name" value="PG_binding_1"/>
    <property type="match status" value="2"/>
</dbReference>
<dbReference type="InterPro" id="IPR036366">
    <property type="entry name" value="PGBDSf"/>
</dbReference>
<dbReference type="GO" id="GO:0071555">
    <property type="term" value="P:cell wall organization"/>
    <property type="evidence" value="ECO:0007669"/>
    <property type="project" value="UniProtKB-UniRule"/>
</dbReference>
<reference evidence="11 12" key="1">
    <citation type="submission" date="2010-05" db="EMBL/GenBank/DDBJ databases">
        <title>Complete sequence of Thermincola sp. JR.</title>
        <authorList>
            <consortium name="US DOE Joint Genome Institute"/>
            <person name="Lucas S."/>
            <person name="Copeland A."/>
            <person name="Lapidus A."/>
            <person name="Cheng J.-F."/>
            <person name="Bruce D."/>
            <person name="Goodwin L."/>
            <person name="Pitluck S."/>
            <person name="Chertkov O."/>
            <person name="Detter J.C."/>
            <person name="Han C."/>
            <person name="Tapia R."/>
            <person name="Land M."/>
            <person name="Hauser L."/>
            <person name="Kyrpides N."/>
            <person name="Mikhailova N."/>
            <person name="Hazen T.C."/>
            <person name="Woyke T."/>
        </authorList>
    </citation>
    <scope>NUCLEOTIDE SEQUENCE [LARGE SCALE GENOMIC DNA]</scope>
    <source>
        <strain evidence="11 12">JR</strain>
    </source>
</reference>